<reference evidence="6" key="1">
    <citation type="journal article" date="2015" name="Nature">
        <title>Complex archaea that bridge the gap between prokaryotes and eukaryotes.</title>
        <authorList>
            <person name="Spang A."/>
            <person name="Saw J.H."/>
            <person name="Jorgensen S.L."/>
            <person name="Zaremba-Niedzwiedzka K."/>
            <person name="Martijn J."/>
            <person name="Lind A.E."/>
            <person name="van Eijk R."/>
            <person name="Schleper C."/>
            <person name="Guy L."/>
            <person name="Ettema T.J."/>
        </authorList>
    </citation>
    <scope>NUCLEOTIDE SEQUENCE</scope>
</reference>
<evidence type="ECO:0000256" key="4">
    <source>
        <dbReference type="SAM" id="MobiDB-lite"/>
    </source>
</evidence>
<name>A0A0F9CDL2_9ZZZZ</name>
<sequence length="332" mass="35497">MPLDMQTRAAFRPTTLNRASRTVDVILSTGAPVIRSGFDGPFTERLEVTPGAVDLSRMPVPVLDGHRQEGVASILGALESVRFDGGTMIGTVRISARHEPLLDDIEAGVIRSVSVGYTVQTYEDQPGSSGQKTRTATRWTLAEASFVSVPADPHATTRSDPMPTETTTAEPPVITTQTSTPVATTTRAETNAEIRALSQTLGLSADFANGLIDREATIDQARADAIAQMQTRTTSGPRVTAMHQLDSPAEMVTRMGEAQFARAHPAHTPSDGARQYMGMTTLDMARDTLSRSGASITGLSQADIITRALHTTSDFPAIFGDTVNRSLRPGYD</sequence>
<evidence type="ECO:0000256" key="2">
    <source>
        <dbReference type="ARBA" id="ARBA00022670"/>
    </source>
</evidence>
<evidence type="ECO:0000256" key="1">
    <source>
        <dbReference type="ARBA" id="ARBA00022612"/>
    </source>
</evidence>
<dbReference type="GO" id="GO:0006508">
    <property type="term" value="P:proteolysis"/>
    <property type="evidence" value="ECO:0007669"/>
    <property type="project" value="UniProtKB-KW"/>
</dbReference>
<gene>
    <name evidence="6" type="ORF">LCGC14_2414820</name>
</gene>
<dbReference type="InterPro" id="IPR054613">
    <property type="entry name" value="Peptidase_S78_dom"/>
</dbReference>
<dbReference type="AlphaFoldDB" id="A0A0F9CDL2"/>
<evidence type="ECO:0000256" key="3">
    <source>
        <dbReference type="ARBA" id="ARBA00022801"/>
    </source>
</evidence>
<protein>
    <recommendedName>
        <fullName evidence="5">Prohead serine protease domain-containing protein</fullName>
    </recommendedName>
</protein>
<feature type="region of interest" description="Disordered" evidence="4">
    <location>
        <begin position="151"/>
        <end position="170"/>
    </location>
</feature>
<feature type="domain" description="Prohead serine protease" evidence="5">
    <location>
        <begin position="86"/>
        <end position="158"/>
    </location>
</feature>
<keyword evidence="1" id="KW-1188">Viral release from host cell</keyword>
<dbReference type="GO" id="GO:0008233">
    <property type="term" value="F:peptidase activity"/>
    <property type="evidence" value="ECO:0007669"/>
    <property type="project" value="UniProtKB-KW"/>
</dbReference>
<evidence type="ECO:0000259" key="5">
    <source>
        <dbReference type="Pfam" id="PF04586"/>
    </source>
</evidence>
<proteinExistence type="predicted"/>
<comment type="caution">
    <text evidence="6">The sequence shown here is derived from an EMBL/GenBank/DDBJ whole genome shotgun (WGS) entry which is preliminary data.</text>
</comment>
<dbReference type="EMBL" id="LAZR01036575">
    <property type="protein sequence ID" value="KKL24487.1"/>
    <property type="molecule type" value="Genomic_DNA"/>
</dbReference>
<keyword evidence="2" id="KW-0645">Protease</keyword>
<feature type="compositionally biased region" description="Low complexity" evidence="4">
    <location>
        <begin position="161"/>
        <end position="170"/>
    </location>
</feature>
<organism evidence="6">
    <name type="scientific">marine sediment metagenome</name>
    <dbReference type="NCBI Taxonomy" id="412755"/>
    <lineage>
        <taxon>unclassified sequences</taxon>
        <taxon>metagenomes</taxon>
        <taxon>ecological metagenomes</taxon>
    </lineage>
</organism>
<accession>A0A0F9CDL2</accession>
<keyword evidence="3" id="KW-0378">Hydrolase</keyword>
<evidence type="ECO:0000313" key="6">
    <source>
        <dbReference type="EMBL" id="KKL24487.1"/>
    </source>
</evidence>
<dbReference type="Pfam" id="PF04586">
    <property type="entry name" value="Peptidase_S78"/>
    <property type="match status" value="1"/>
</dbReference>
<feature type="non-terminal residue" evidence="6">
    <location>
        <position position="332"/>
    </location>
</feature>